<dbReference type="GO" id="GO:0043190">
    <property type="term" value="C:ATP-binding cassette (ABC) transporter complex"/>
    <property type="evidence" value="ECO:0007669"/>
    <property type="project" value="InterPro"/>
</dbReference>
<proteinExistence type="predicted"/>
<keyword evidence="3" id="KW-1185">Reference proteome</keyword>
<dbReference type="Gene3D" id="3.10.105.10">
    <property type="entry name" value="Dipeptide-binding Protein, Domain 3"/>
    <property type="match status" value="1"/>
</dbReference>
<dbReference type="PIRSF" id="PIRSF002741">
    <property type="entry name" value="MppA"/>
    <property type="match status" value="1"/>
</dbReference>
<feature type="domain" description="Solute-binding protein family 5" evidence="1">
    <location>
        <begin position="81"/>
        <end position="416"/>
    </location>
</feature>
<dbReference type="CDD" id="cd08490">
    <property type="entry name" value="PBP2_NikA_DppA_OppA_like_3"/>
    <property type="match status" value="1"/>
</dbReference>
<dbReference type="Pfam" id="PF00496">
    <property type="entry name" value="SBP_bac_5"/>
    <property type="match status" value="1"/>
</dbReference>
<evidence type="ECO:0000313" key="3">
    <source>
        <dbReference type="Proteomes" id="UP000092598"/>
    </source>
</evidence>
<sequence length="506" mass="53257">MRTTSRGLIAALALTPLLAGCFAQSDSGDTDGEGATGGRLRVALAVPPVQALSPYSNDATVLSKLSVAEGLTALSKDGIATPALARSWTQKNPTTWTFELRKATFQDGTQVTAESVVSALDHANAAAPKPRVLSDVTLTAKAEDTDTVTLTTKAADPVLPLRLASPALAILAPKAYAKNGTVSPVGTGTGAFRITKLTGKTEATLDRYDGYWGGKAKAPGIDVTWIADGTARANALRGGDVDIAEWIPTAQAKLLPKGTRHEVPSVRTDSLILNTGSGLFTDAPLRAAAREAVNGSALVDSVFGGYADPAQGLFGPAVPWAAEDRVPVTGRAKAATTAEVKTKTKGRTLRLATYTNRTELPEAATVLQQQLEKAGFTVKQDVREYTQMEADLLAGKYDALVFSRVTLLDTGDAVGYLASDFMSDGVYNIAGLKDPAVDKAVKAAAEEGDTQERRKKIMRAEAEILRTDAVIPLVHEQAVQGIATDVEGVLLDPRERSLIDVDTHLK</sequence>
<evidence type="ECO:0000259" key="1">
    <source>
        <dbReference type="Pfam" id="PF00496"/>
    </source>
</evidence>
<organism evidence="2 3">
    <name type="scientific">Streptomyces lincolnensis</name>
    <dbReference type="NCBI Taxonomy" id="1915"/>
    <lineage>
        <taxon>Bacteria</taxon>
        <taxon>Bacillati</taxon>
        <taxon>Actinomycetota</taxon>
        <taxon>Actinomycetes</taxon>
        <taxon>Kitasatosporales</taxon>
        <taxon>Streptomycetaceae</taxon>
        <taxon>Streptomyces</taxon>
    </lineage>
</organism>
<dbReference type="InterPro" id="IPR000914">
    <property type="entry name" value="SBP_5_dom"/>
</dbReference>
<dbReference type="SUPFAM" id="SSF53850">
    <property type="entry name" value="Periplasmic binding protein-like II"/>
    <property type="match status" value="1"/>
</dbReference>
<protein>
    <submittedName>
        <fullName evidence="2">Solute-binding lipoprotein</fullName>
    </submittedName>
</protein>
<dbReference type="GO" id="GO:0042597">
    <property type="term" value="C:periplasmic space"/>
    <property type="evidence" value="ECO:0007669"/>
    <property type="project" value="UniProtKB-ARBA"/>
</dbReference>
<dbReference type="GO" id="GO:1904680">
    <property type="term" value="F:peptide transmembrane transporter activity"/>
    <property type="evidence" value="ECO:0007669"/>
    <property type="project" value="TreeGrafter"/>
</dbReference>
<dbReference type="PANTHER" id="PTHR30290:SF65">
    <property type="entry name" value="MONOACYL PHOSPHATIDYLINOSITOL TETRAMANNOSIDE-BINDING PROTEIN LPQW-RELATED"/>
    <property type="match status" value="1"/>
</dbReference>
<name>A0A1B1M344_STRLN</name>
<dbReference type="GO" id="GO:0015833">
    <property type="term" value="P:peptide transport"/>
    <property type="evidence" value="ECO:0007669"/>
    <property type="project" value="TreeGrafter"/>
</dbReference>
<dbReference type="EMBL" id="CP016438">
    <property type="protein sequence ID" value="ANS62894.1"/>
    <property type="molecule type" value="Genomic_DNA"/>
</dbReference>
<dbReference type="Proteomes" id="UP000092598">
    <property type="component" value="Chromosome"/>
</dbReference>
<dbReference type="PROSITE" id="PS51257">
    <property type="entry name" value="PROKAR_LIPOPROTEIN"/>
    <property type="match status" value="1"/>
</dbReference>
<keyword evidence="2" id="KW-0449">Lipoprotein</keyword>
<dbReference type="STRING" id="1915.SLINC_0670"/>
<dbReference type="KEGG" id="sls:SLINC_0670"/>
<accession>A0A1B1M344</accession>
<reference evidence="2 3" key="1">
    <citation type="submission" date="2016-07" db="EMBL/GenBank/DDBJ databases">
        <title>Enhancement of antibiotic productionsby engineered nitrateutilization in actinobacteria.</title>
        <authorList>
            <person name="Meng S.C."/>
        </authorList>
    </citation>
    <scope>NUCLEOTIDE SEQUENCE [LARGE SCALE GENOMIC DNA]</scope>
    <source>
        <strain evidence="2 3">NRRL 2936</strain>
    </source>
</reference>
<dbReference type="OrthoDB" id="5243526at2"/>
<dbReference type="InterPro" id="IPR039424">
    <property type="entry name" value="SBP_5"/>
</dbReference>
<dbReference type="InterPro" id="IPR030678">
    <property type="entry name" value="Peptide/Ni-bd"/>
</dbReference>
<dbReference type="PANTHER" id="PTHR30290">
    <property type="entry name" value="PERIPLASMIC BINDING COMPONENT OF ABC TRANSPORTER"/>
    <property type="match status" value="1"/>
</dbReference>
<dbReference type="PATRIC" id="fig|1915.4.peg.800"/>
<gene>
    <name evidence="2" type="ORF">SLINC_0670</name>
</gene>
<dbReference type="AlphaFoldDB" id="A0A1B1M344"/>
<evidence type="ECO:0000313" key="2">
    <source>
        <dbReference type="EMBL" id="ANS62894.1"/>
    </source>
</evidence>
<dbReference type="Gene3D" id="3.40.190.10">
    <property type="entry name" value="Periplasmic binding protein-like II"/>
    <property type="match status" value="1"/>
</dbReference>
<dbReference type="RefSeq" id="WP_067426570.1">
    <property type="nucleotide sequence ID" value="NZ_CP016438.1"/>
</dbReference>